<feature type="compositionally biased region" description="Basic residues" evidence="1">
    <location>
        <begin position="91"/>
        <end position="105"/>
    </location>
</feature>
<protein>
    <submittedName>
        <fullName evidence="2">Uncharacterized protein</fullName>
    </submittedName>
</protein>
<feature type="region of interest" description="Disordered" evidence="1">
    <location>
        <begin position="72"/>
        <end position="105"/>
    </location>
</feature>
<name>A0A4Y2FXJ4_ARAVE</name>
<comment type="caution">
    <text evidence="2">The sequence shown here is derived from an EMBL/GenBank/DDBJ whole genome shotgun (WGS) entry which is preliminary data.</text>
</comment>
<evidence type="ECO:0000313" key="3">
    <source>
        <dbReference type="Proteomes" id="UP000499080"/>
    </source>
</evidence>
<keyword evidence="3" id="KW-1185">Reference proteome</keyword>
<dbReference type="AlphaFoldDB" id="A0A4Y2FXJ4"/>
<sequence>MFVIPLSTSFINTLTPKPAVNSHETSILMGRISARYCSERGEKANNTATHLCRRDHAHRQRREKAVGRVVIKGTLNGEMRDGRPAITPPVVRRKGGTGRKNPFHR</sequence>
<gene>
    <name evidence="2" type="ORF">AVEN_164064_1</name>
</gene>
<dbReference type="Proteomes" id="UP000499080">
    <property type="component" value="Unassembled WGS sequence"/>
</dbReference>
<evidence type="ECO:0000256" key="1">
    <source>
        <dbReference type="SAM" id="MobiDB-lite"/>
    </source>
</evidence>
<reference evidence="2 3" key="1">
    <citation type="journal article" date="2019" name="Sci. Rep.">
        <title>Orb-weaving spider Araneus ventricosus genome elucidates the spidroin gene catalogue.</title>
        <authorList>
            <person name="Kono N."/>
            <person name="Nakamura H."/>
            <person name="Ohtoshi R."/>
            <person name="Moran D.A.P."/>
            <person name="Shinohara A."/>
            <person name="Yoshida Y."/>
            <person name="Fujiwara M."/>
            <person name="Mori M."/>
            <person name="Tomita M."/>
            <person name="Arakawa K."/>
        </authorList>
    </citation>
    <scope>NUCLEOTIDE SEQUENCE [LARGE SCALE GENOMIC DNA]</scope>
</reference>
<proteinExistence type="predicted"/>
<organism evidence="2 3">
    <name type="scientific">Araneus ventricosus</name>
    <name type="common">Orbweaver spider</name>
    <name type="synonym">Epeira ventricosa</name>
    <dbReference type="NCBI Taxonomy" id="182803"/>
    <lineage>
        <taxon>Eukaryota</taxon>
        <taxon>Metazoa</taxon>
        <taxon>Ecdysozoa</taxon>
        <taxon>Arthropoda</taxon>
        <taxon>Chelicerata</taxon>
        <taxon>Arachnida</taxon>
        <taxon>Araneae</taxon>
        <taxon>Araneomorphae</taxon>
        <taxon>Entelegynae</taxon>
        <taxon>Araneoidea</taxon>
        <taxon>Araneidae</taxon>
        <taxon>Araneus</taxon>
    </lineage>
</organism>
<accession>A0A4Y2FXJ4</accession>
<dbReference type="EMBL" id="BGPR01001121">
    <property type="protein sequence ID" value="GBM46053.1"/>
    <property type="molecule type" value="Genomic_DNA"/>
</dbReference>
<evidence type="ECO:0000313" key="2">
    <source>
        <dbReference type="EMBL" id="GBM46053.1"/>
    </source>
</evidence>